<organism evidence="4 5">
    <name type="scientific">Rubus argutus</name>
    <name type="common">Southern blackberry</name>
    <dbReference type="NCBI Taxonomy" id="59490"/>
    <lineage>
        <taxon>Eukaryota</taxon>
        <taxon>Viridiplantae</taxon>
        <taxon>Streptophyta</taxon>
        <taxon>Embryophyta</taxon>
        <taxon>Tracheophyta</taxon>
        <taxon>Spermatophyta</taxon>
        <taxon>Magnoliopsida</taxon>
        <taxon>eudicotyledons</taxon>
        <taxon>Gunneridae</taxon>
        <taxon>Pentapetalae</taxon>
        <taxon>rosids</taxon>
        <taxon>fabids</taxon>
        <taxon>Rosales</taxon>
        <taxon>Rosaceae</taxon>
        <taxon>Rosoideae</taxon>
        <taxon>Rosoideae incertae sedis</taxon>
        <taxon>Rubus</taxon>
    </lineage>
</organism>
<dbReference type="EMBL" id="JBEDUW010000004">
    <property type="protein sequence ID" value="KAK9933280.1"/>
    <property type="molecule type" value="Genomic_DNA"/>
</dbReference>
<comment type="similarity">
    <text evidence="1">Belongs to the LEA type SMP family.</text>
</comment>
<name>A0AAW1XA42_RUBAR</name>
<evidence type="ECO:0000313" key="4">
    <source>
        <dbReference type="EMBL" id="KAK9933280.1"/>
    </source>
</evidence>
<comment type="caution">
    <text evidence="4">The sequence shown here is derived from an EMBL/GenBank/DDBJ whole genome shotgun (WGS) entry which is preliminary data.</text>
</comment>
<sequence>MSQEQPRRPQEEQESVKYGDLFNVSGNLASKPVAPQDAAMMQTAETLVLGKTQKGGVAAVMQSAATRNERAGLVRHDEATDVAGIEGVIVTETDVPGQRIITESVGGQVIGQYVQPTPVAPAAAGGFMQQNAITIGEALEASAQTAGDRPVDQSDAAAIQAAEDKIKLWDVLSGATAKLPADKPATRQDAEGVVSAELRNNPDMVTRPDGVAVSVTAAASLNENTNK</sequence>
<keyword evidence="2" id="KW-0677">Repeat</keyword>
<accession>A0AAW1XA42</accession>
<proteinExistence type="inferred from homology"/>
<protein>
    <recommendedName>
        <fullName evidence="3">SMP domain-containing protein</fullName>
    </recommendedName>
</protein>
<feature type="domain" description="SMP" evidence="3">
    <location>
        <begin position="166"/>
        <end position="224"/>
    </location>
</feature>
<dbReference type="PANTHER" id="PTHR31174">
    <property type="entry name" value="SEED MATURATION FAMILY PROTEIN"/>
    <property type="match status" value="1"/>
</dbReference>
<evidence type="ECO:0000259" key="3">
    <source>
        <dbReference type="Pfam" id="PF04927"/>
    </source>
</evidence>
<dbReference type="AlphaFoldDB" id="A0AAW1XA42"/>
<dbReference type="Pfam" id="PF04927">
    <property type="entry name" value="SMP"/>
    <property type="match status" value="3"/>
</dbReference>
<feature type="domain" description="SMP" evidence="3">
    <location>
        <begin position="133"/>
        <end position="164"/>
    </location>
</feature>
<gene>
    <name evidence="4" type="ORF">M0R45_020481</name>
</gene>
<evidence type="ECO:0000313" key="5">
    <source>
        <dbReference type="Proteomes" id="UP001457282"/>
    </source>
</evidence>
<dbReference type="PANTHER" id="PTHR31174:SF7">
    <property type="entry name" value="LATE EMBRYOGENESIS ABUNDANT PROTEIN 31-RELATED"/>
    <property type="match status" value="1"/>
</dbReference>
<feature type="domain" description="SMP" evidence="3">
    <location>
        <begin position="16"/>
        <end position="71"/>
    </location>
</feature>
<reference evidence="4 5" key="1">
    <citation type="journal article" date="2023" name="G3 (Bethesda)">
        <title>A chromosome-length genome assembly and annotation of blackberry (Rubus argutus, cv. 'Hillquist').</title>
        <authorList>
            <person name="Bruna T."/>
            <person name="Aryal R."/>
            <person name="Dudchenko O."/>
            <person name="Sargent D.J."/>
            <person name="Mead D."/>
            <person name="Buti M."/>
            <person name="Cavallini A."/>
            <person name="Hytonen T."/>
            <person name="Andres J."/>
            <person name="Pham M."/>
            <person name="Weisz D."/>
            <person name="Mascagni F."/>
            <person name="Usai G."/>
            <person name="Natali L."/>
            <person name="Bassil N."/>
            <person name="Fernandez G.E."/>
            <person name="Lomsadze A."/>
            <person name="Armour M."/>
            <person name="Olukolu B."/>
            <person name="Poorten T."/>
            <person name="Britton C."/>
            <person name="Davik J."/>
            <person name="Ashrafi H."/>
            <person name="Aiden E.L."/>
            <person name="Borodovsky M."/>
            <person name="Worthington M."/>
        </authorList>
    </citation>
    <scope>NUCLEOTIDE SEQUENCE [LARGE SCALE GENOMIC DNA]</scope>
    <source>
        <strain evidence="4">PI 553951</strain>
    </source>
</reference>
<dbReference type="InterPro" id="IPR007011">
    <property type="entry name" value="LEA_SMP_dom"/>
</dbReference>
<evidence type="ECO:0000256" key="2">
    <source>
        <dbReference type="ARBA" id="ARBA00022737"/>
    </source>
</evidence>
<dbReference type="InterPro" id="IPR042971">
    <property type="entry name" value="LEA_SMP"/>
</dbReference>
<dbReference type="Proteomes" id="UP001457282">
    <property type="component" value="Unassembled WGS sequence"/>
</dbReference>
<evidence type="ECO:0000256" key="1">
    <source>
        <dbReference type="ARBA" id="ARBA00010733"/>
    </source>
</evidence>
<keyword evidence="5" id="KW-1185">Reference proteome</keyword>